<dbReference type="EMBL" id="BARV01001620">
    <property type="protein sequence ID" value="GAH98332.1"/>
    <property type="molecule type" value="Genomic_DNA"/>
</dbReference>
<accession>X1JW28</accession>
<comment type="caution">
    <text evidence="1">The sequence shown here is derived from an EMBL/GenBank/DDBJ whole genome shotgun (WGS) entry which is preliminary data.</text>
</comment>
<gene>
    <name evidence="1" type="ORF">S06H3_04580</name>
</gene>
<proteinExistence type="predicted"/>
<name>X1JW28_9ZZZZ</name>
<reference evidence="1" key="1">
    <citation type="journal article" date="2014" name="Front. Microbiol.">
        <title>High frequency of phylogenetically diverse reductive dehalogenase-homologous genes in deep subseafloor sedimentary metagenomes.</title>
        <authorList>
            <person name="Kawai M."/>
            <person name="Futagami T."/>
            <person name="Toyoda A."/>
            <person name="Takaki Y."/>
            <person name="Nishi S."/>
            <person name="Hori S."/>
            <person name="Arai W."/>
            <person name="Tsubouchi T."/>
            <person name="Morono Y."/>
            <person name="Uchiyama I."/>
            <person name="Ito T."/>
            <person name="Fujiyama A."/>
            <person name="Inagaki F."/>
            <person name="Takami H."/>
        </authorList>
    </citation>
    <scope>NUCLEOTIDE SEQUENCE</scope>
    <source>
        <strain evidence="1">Expedition CK06-06</strain>
    </source>
</reference>
<dbReference type="AlphaFoldDB" id="X1JW28"/>
<protein>
    <submittedName>
        <fullName evidence="1">Uncharacterized protein</fullName>
    </submittedName>
</protein>
<evidence type="ECO:0000313" key="1">
    <source>
        <dbReference type="EMBL" id="GAH98332.1"/>
    </source>
</evidence>
<organism evidence="1">
    <name type="scientific">marine sediment metagenome</name>
    <dbReference type="NCBI Taxonomy" id="412755"/>
    <lineage>
        <taxon>unclassified sequences</taxon>
        <taxon>metagenomes</taxon>
        <taxon>ecological metagenomes</taxon>
    </lineage>
</organism>
<sequence>MLMLWKEHFTTDFSLEFPWTGKNISIKTPCNQMELIDGEAGLDVPAVHLTLPDCSPPWEAIFTVSPGKGFGFTYMGKAKSPLFWIRIEK</sequence>